<dbReference type="Proteomes" id="UP000191285">
    <property type="component" value="Unassembled WGS sequence"/>
</dbReference>
<dbReference type="InterPro" id="IPR052413">
    <property type="entry name" value="SUR7_domain"/>
</dbReference>
<sequence length="363" mass="39584">MVDGPETNGSGSGSGSGSARKLPFFRSSHGPLARRRATTVHSHRIIRSLFYLIAWIFVLLVCIANLADKPVLRSTYFLYLDLTDIIPVSVPNAFLINSIARSIGLHDFYQVGLWGFCEGYNGDGITGCSSPKALYAFNPVDIILNELLAGASIALPSDIQDPLNLARVASHWMFGLFIAAAVLNFIMIFISPLAVSSRPPQTIKLWAAASTGENGTQITPAGRPPHRRRTFVWLRSLPMLFLAFFTALITIVASAVATVMFEIFAHVFTNADPSLNIHAHVGTQMLVFMWIGAGFSLLGFIIQLGSCCASCCGGRKARKQLKSQGVDWRELEKMNAADHSGRQTPAERDSARQHLEPHAVTTN</sequence>
<evidence type="ECO:0000256" key="2">
    <source>
        <dbReference type="SAM" id="Phobius"/>
    </source>
</evidence>
<feature type="compositionally biased region" description="Basic and acidic residues" evidence="1">
    <location>
        <begin position="334"/>
        <end position="357"/>
    </location>
</feature>
<evidence type="ECO:0000313" key="3">
    <source>
        <dbReference type="EMBL" id="OQE17236.1"/>
    </source>
</evidence>
<reference evidence="4" key="1">
    <citation type="journal article" date="2017" name="Nat. Microbiol.">
        <title>Global analysis of biosynthetic gene clusters reveals vast potential of secondary metabolite production in Penicillium species.</title>
        <authorList>
            <person name="Nielsen J.C."/>
            <person name="Grijseels S."/>
            <person name="Prigent S."/>
            <person name="Ji B."/>
            <person name="Dainat J."/>
            <person name="Nielsen K.F."/>
            <person name="Frisvad J.C."/>
            <person name="Workman M."/>
            <person name="Nielsen J."/>
        </authorList>
    </citation>
    <scope>NUCLEOTIDE SEQUENCE [LARGE SCALE GENOMIC DNA]</scope>
    <source>
        <strain evidence="4">IBT 24891</strain>
    </source>
</reference>
<dbReference type="EMBL" id="MLKD01000021">
    <property type="protein sequence ID" value="OQE17236.1"/>
    <property type="molecule type" value="Genomic_DNA"/>
</dbReference>
<feature type="transmembrane region" description="Helical" evidence="2">
    <location>
        <begin position="49"/>
        <end position="67"/>
    </location>
</feature>
<feature type="transmembrane region" description="Helical" evidence="2">
    <location>
        <begin position="237"/>
        <end position="267"/>
    </location>
</feature>
<dbReference type="OrthoDB" id="2327445at2759"/>
<organism evidence="3 4">
    <name type="scientific">Penicillium steckii</name>
    <dbReference type="NCBI Taxonomy" id="303698"/>
    <lineage>
        <taxon>Eukaryota</taxon>
        <taxon>Fungi</taxon>
        <taxon>Dikarya</taxon>
        <taxon>Ascomycota</taxon>
        <taxon>Pezizomycotina</taxon>
        <taxon>Eurotiomycetes</taxon>
        <taxon>Eurotiomycetidae</taxon>
        <taxon>Eurotiales</taxon>
        <taxon>Aspergillaceae</taxon>
        <taxon>Penicillium</taxon>
    </lineage>
</organism>
<evidence type="ECO:0000313" key="4">
    <source>
        <dbReference type="Proteomes" id="UP000191285"/>
    </source>
</evidence>
<accession>A0A1V6ST83</accession>
<feature type="region of interest" description="Disordered" evidence="1">
    <location>
        <begin position="1"/>
        <end position="22"/>
    </location>
</feature>
<proteinExistence type="predicted"/>
<dbReference type="AlphaFoldDB" id="A0A1V6ST83"/>
<keyword evidence="2" id="KW-0472">Membrane</keyword>
<dbReference type="Pfam" id="PF06687">
    <property type="entry name" value="SUR7"/>
    <property type="match status" value="1"/>
</dbReference>
<gene>
    <name evidence="3" type="ORF">PENSTE_c021G00207</name>
</gene>
<dbReference type="GO" id="GO:0051285">
    <property type="term" value="C:cell cortex of cell tip"/>
    <property type="evidence" value="ECO:0007669"/>
    <property type="project" value="TreeGrafter"/>
</dbReference>
<keyword evidence="2" id="KW-0812">Transmembrane</keyword>
<dbReference type="InterPro" id="IPR009571">
    <property type="entry name" value="SUR7/Rim9-like_fungi"/>
</dbReference>
<dbReference type="PANTHER" id="PTHR28019:SF2">
    <property type="entry name" value="CELL MEMBRANE PROTEIN YLR413W-RELATED"/>
    <property type="match status" value="1"/>
</dbReference>
<feature type="transmembrane region" description="Helical" evidence="2">
    <location>
        <begin position="172"/>
        <end position="195"/>
    </location>
</feature>
<protein>
    <submittedName>
        <fullName evidence="3">Uncharacterized protein</fullName>
    </submittedName>
</protein>
<keyword evidence="4" id="KW-1185">Reference proteome</keyword>
<name>A0A1V6ST83_9EURO</name>
<evidence type="ECO:0000256" key="1">
    <source>
        <dbReference type="SAM" id="MobiDB-lite"/>
    </source>
</evidence>
<keyword evidence="2" id="KW-1133">Transmembrane helix</keyword>
<dbReference type="PANTHER" id="PTHR28019">
    <property type="entry name" value="CELL MEMBRANE PROTEIN YLR413W-RELATED"/>
    <property type="match status" value="1"/>
</dbReference>
<dbReference type="GO" id="GO:0031505">
    <property type="term" value="P:fungal-type cell wall organization"/>
    <property type="evidence" value="ECO:0007669"/>
    <property type="project" value="TreeGrafter"/>
</dbReference>
<feature type="region of interest" description="Disordered" evidence="1">
    <location>
        <begin position="334"/>
        <end position="363"/>
    </location>
</feature>
<dbReference type="STRING" id="303698.A0A1V6ST83"/>
<dbReference type="GO" id="GO:0005886">
    <property type="term" value="C:plasma membrane"/>
    <property type="evidence" value="ECO:0007669"/>
    <property type="project" value="InterPro"/>
</dbReference>
<feature type="transmembrane region" description="Helical" evidence="2">
    <location>
        <begin position="287"/>
        <end position="312"/>
    </location>
</feature>
<comment type="caution">
    <text evidence="3">The sequence shown here is derived from an EMBL/GenBank/DDBJ whole genome shotgun (WGS) entry which is preliminary data.</text>
</comment>